<name>A0A2H3BQH4_9AGAR</name>
<gene>
    <name evidence="1" type="ORF">ARMSODRAFT_717150</name>
</gene>
<dbReference type="Proteomes" id="UP000218334">
    <property type="component" value="Unassembled WGS sequence"/>
</dbReference>
<dbReference type="EMBL" id="KZ293421">
    <property type="protein sequence ID" value="PBK73131.1"/>
    <property type="molecule type" value="Genomic_DNA"/>
</dbReference>
<proteinExistence type="predicted"/>
<accession>A0A2H3BQH4</accession>
<keyword evidence="2" id="KW-1185">Reference proteome</keyword>
<organism evidence="1 2">
    <name type="scientific">Armillaria solidipes</name>
    <dbReference type="NCBI Taxonomy" id="1076256"/>
    <lineage>
        <taxon>Eukaryota</taxon>
        <taxon>Fungi</taxon>
        <taxon>Dikarya</taxon>
        <taxon>Basidiomycota</taxon>
        <taxon>Agaricomycotina</taxon>
        <taxon>Agaricomycetes</taxon>
        <taxon>Agaricomycetidae</taxon>
        <taxon>Agaricales</taxon>
        <taxon>Marasmiineae</taxon>
        <taxon>Physalacriaceae</taxon>
        <taxon>Armillaria</taxon>
    </lineage>
</organism>
<sequence>MTPTEPNRLPIVTLRSLHNNITPVTIRESPMRTEAYNRTPTVISNSPVLRSPWLPESRDKANIVCLPYSSRASKSCKICLDVKYPMLPASIVKNKRMPQDQNKLKTYLNIISRHCAPNPIQQNRPVVTVSGILNILSSLSE</sequence>
<dbReference type="AlphaFoldDB" id="A0A2H3BQH4"/>
<evidence type="ECO:0000313" key="1">
    <source>
        <dbReference type="EMBL" id="PBK73131.1"/>
    </source>
</evidence>
<reference evidence="2" key="1">
    <citation type="journal article" date="2017" name="Nat. Ecol. Evol.">
        <title>Genome expansion and lineage-specific genetic innovations in the forest pathogenic fungi Armillaria.</title>
        <authorList>
            <person name="Sipos G."/>
            <person name="Prasanna A.N."/>
            <person name="Walter M.C."/>
            <person name="O'Connor E."/>
            <person name="Balint B."/>
            <person name="Krizsan K."/>
            <person name="Kiss B."/>
            <person name="Hess J."/>
            <person name="Varga T."/>
            <person name="Slot J."/>
            <person name="Riley R."/>
            <person name="Boka B."/>
            <person name="Rigling D."/>
            <person name="Barry K."/>
            <person name="Lee J."/>
            <person name="Mihaltcheva S."/>
            <person name="LaButti K."/>
            <person name="Lipzen A."/>
            <person name="Waldron R."/>
            <person name="Moloney N.M."/>
            <person name="Sperisen C."/>
            <person name="Kredics L."/>
            <person name="Vagvoelgyi C."/>
            <person name="Patrignani A."/>
            <person name="Fitzpatrick D."/>
            <person name="Nagy I."/>
            <person name="Doyle S."/>
            <person name="Anderson J.B."/>
            <person name="Grigoriev I.V."/>
            <person name="Gueldener U."/>
            <person name="Muensterkoetter M."/>
            <person name="Nagy L.G."/>
        </authorList>
    </citation>
    <scope>NUCLEOTIDE SEQUENCE [LARGE SCALE GENOMIC DNA]</scope>
    <source>
        <strain evidence="2">28-4</strain>
    </source>
</reference>
<protein>
    <submittedName>
        <fullName evidence="1">Uncharacterized protein</fullName>
    </submittedName>
</protein>
<evidence type="ECO:0000313" key="2">
    <source>
        <dbReference type="Proteomes" id="UP000218334"/>
    </source>
</evidence>